<keyword evidence="2" id="KW-1185">Reference proteome</keyword>
<evidence type="ECO:0000313" key="2">
    <source>
        <dbReference type="Proteomes" id="UP000642284"/>
    </source>
</evidence>
<sequence>MEVVVRQAVGELRMPEPVIRTNPDEDAAQLVRVPTWMWIDKGVWKPVSKTVAVPGVSVTATATPVEAVWVMGDGSSVVCTGPGTPYSVEFAADEPSPDCGHTYEKSSAGQPGEAYTVIATITWDVVWHGGGQQGVIPGLETQAELPLRVAEAQALVTGGA</sequence>
<protein>
    <recommendedName>
        <fullName evidence="3">ATP/GTP-binding protein</fullName>
    </recommendedName>
</protein>
<reference evidence="1 2" key="1">
    <citation type="submission" date="2020-08" db="EMBL/GenBank/DDBJ databases">
        <title>Genemic of Streptomyces polyaspartic.</title>
        <authorList>
            <person name="Liu W."/>
        </authorList>
    </citation>
    <scope>NUCLEOTIDE SEQUENCE [LARGE SCALE GENOMIC DNA]</scope>
    <source>
        <strain evidence="1 2">TRM66268-LWL</strain>
    </source>
</reference>
<dbReference type="EMBL" id="JACTVJ010000023">
    <property type="protein sequence ID" value="MBC9718009.1"/>
    <property type="molecule type" value="Genomic_DNA"/>
</dbReference>
<gene>
    <name evidence="1" type="ORF">H9Y04_36300</name>
</gene>
<accession>A0ABR7SRF8</accession>
<name>A0ABR7SRF8_9ACTN</name>
<dbReference type="Proteomes" id="UP000642284">
    <property type="component" value="Unassembled WGS sequence"/>
</dbReference>
<evidence type="ECO:0008006" key="3">
    <source>
        <dbReference type="Google" id="ProtNLM"/>
    </source>
</evidence>
<evidence type="ECO:0000313" key="1">
    <source>
        <dbReference type="EMBL" id="MBC9718009.1"/>
    </source>
</evidence>
<proteinExistence type="predicted"/>
<comment type="caution">
    <text evidence="1">The sequence shown here is derived from an EMBL/GenBank/DDBJ whole genome shotgun (WGS) entry which is preliminary data.</text>
</comment>
<organism evidence="1 2">
    <name type="scientific">Streptomyces polyasparticus</name>
    <dbReference type="NCBI Taxonomy" id="2767826"/>
    <lineage>
        <taxon>Bacteria</taxon>
        <taxon>Bacillati</taxon>
        <taxon>Actinomycetota</taxon>
        <taxon>Actinomycetes</taxon>
        <taxon>Kitasatosporales</taxon>
        <taxon>Streptomycetaceae</taxon>
        <taxon>Streptomyces</taxon>
    </lineage>
</organism>